<dbReference type="AlphaFoldDB" id="A0A0G2HTH6"/>
<dbReference type="SUPFAM" id="SSF56112">
    <property type="entry name" value="Protein kinase-like (PK-like)"/>
    <property type="match status" value="1"/>
</dbReference>
<dbReference type="PANTHER" id="PTHR21310:SF37">
    <property type="entry name" value="AMINOGLYCOSIDE PHOSPHOTRANSFERASE DOMAIN-CONTAINING PROTEIN"/>
    <property type="match status" value="1"/>
</dbReference>
<reference evidence="3" key="1">
    <citation type="journal article" date="2015" name="PLoS Genet.">
        <title>The dynamic genome and transcriptome of the human fungal pathogen Blastomyces and close relative Emmonsia.</title>
        <authorList>
            <person name="Munoz J.F."/>
            <person name="Gauthier G.M."/>
            <person name="Desjardins C.A."/>
            <person name="Gallo J.E."/>
            <person name="Holder J."/>
            <person name="Sullivan T.D."/>
            <person name="Marty A.J."/>
            <person name="Carmen J.C."/>
            <person name="Chen Z."/>
            <person name="Ding L."/>
            <person name="Gujja S."/>
            <person name="Magrini V."/>
            <person name="Misas E."/>
            <person name="Mitreva M."/>
            <person name="Priest M."/>
            <person name="Saif S."/>
            <person name="Whiston E.A."/>
            <person name="Young S."/>
            <person name="Zeng Q."/>
            <person name="Goldman W.E."/>
            <person name="Mardis E.R."/>
            <person name="Taylor J.W."/>
            <person name="McEwen J.G."/>
            <person name="Clay O.K."/>
            <person name="Klein B.S."/>
            <person name="Cuomo C.A."/>
        </authorList>
    </citation>
    <scope>NUCLEOTIDE SEQUENCE [LARGE SCALE GENOMIC DNA]</scope>
    <source>
        <strain evidence="3">UAMH 3008</strain>
    </source>
</reference>
<dbReference type="OrthoDB" id="4193134at2759"/>
<dbReference type="PANTHER" id="PTHR21310">
    <property type="entry name" value="AMINOGLYCOSIDE PHOSPHOTRANSFERASE-RELATED-RELATED"/>
    <property type="match status" value="1"/>
</dbReference>
<dbReference type="Proteomes" id="UP000034164">
    <property type="component" value="Unassembled WGS sequence"/>
</dbReference>
<accession>A0A0G2HTH6</accession>
<protein>
    <recommendedName>
        <fullName evidence="4">Aminoglycoside phosphotransferase domain-containing protein</fullName>
    </recommendedName>
</protein>
<sequence>MADISLGDRDIIAKYPLSNSLEHIRDLFEVTERACSASVDPQDKRFQMAISRLLDALQGVETALELRSPANNQNVASELANLLSRLQNNDFNYEHYRALMRLVLKKSPDVDIWKAVLNLIVTTSQSAPPASLPAFDGTPTEDNDGHVESNNLATPGKAGTAKPRKLLLNRLITLSSAEDEEEDMRAELQYATKRANLYTELQSQEEEIRKLIAFHCGLANPAHIQLPEMFEDDKLVWKHGSFNMCIPIYINSSGRSLPAKMGFRVPLPYKTGEEAFPGNAEEKIRSEAATYIWINENCPDIPIPKLRGFGVPGGLSQFFHPEFVPLWQRVKSFVWRFFCRLSGSPGFCEYIPQKRTTFLEHGYILIDWIESESAEMLSNTFIMPHTEAQTQNLYQSMARIMISLAKVPQPRIGSWTIDNDGRINLFNHPMLCHLHQLENWAIPTSISRNMTYTSADSFYLDLLASHDNRLQYQGNATYSEEDARTQAKDLVLMRATLHKFTDRYLHDGPFIMQLTDMHTSNIFVDKDWNIKHIIDLEWTCSLPLGDLLPPFWLTGKGVDQIKGPEYERFKACYERFMEIFEQEEMGTLLHHDGNIYSRAITMRSALENGRYWYLNALQTPRGLFNIFRTHLEPFYEKVSKESLCAAVSPFWTSGMTSFVNLKLKGFTQYRQEVRNIFNSGKSGQPYF</sequence>
<evidence type="ECO:0000256" key="1">
    <source>
        <dbReference type="SAM" id="MobiDB-lite"/>
    </source>
</evidence>
<dbReference type="VEuPathDB" id="FungiDB:EMCG_03945"/>
<feature type="region of interest" description="Disordered" evidence="1">
    <location>
        <begin position="127"/>
        <end position="159"/>
    </location>
</feature>
<name>A0A0G2HTH6_9EURO</name>
<organism evidence="2 3">
    <name type="scientific">[Emmonsia] crescens</name>
    <dbReference type="NCBI Taxonomy" id="73230"/>
    <lineage>
        <taxon>Eukaryota</taxon>
        <taxon>Fungi</taxon>
        <taxon>Dikarya</taxon>
        <taxon>Ascomycota</taxon>
        <taxon>Pezizomycotina</taxon>
        <taxon>Eurotiomycetes</taxon>
        <taxon>Eurotiomycetidae</taxon>
        <taxon>Onygenales</taxon>
        <taxon>Ajellomycetaceae</taxon>
        <taxon>Emergomyces</taxon>
    </lineage>
</organism>
<dbReference type="EMBL" id="LCZI01001304">
    <property type="protein sequence ID" value="KKZ61432.1"/>
    <property type="molecule type" value="Genomic_DNA"/>
</dbReference>
<evidence type="ECO:0000313" key="3">
    <source>
        <dbReference type="Proteomes" id="UP000034164"/>
    </source>
</evidence>
<dbReference type="InterPro" id="IPR011009">
    <property type="entry name" value="Kinase-like_dom_sf"/>
</dbReference>
<gene>
    <name evidence="2" type="ORF">EMCG_03945</name>
</gene>
<evidence type="ECO:0000313" key="2">
    <source>
        <dbReference type="EMBL" id="KKZ61432.1"/>
    </source>
</evidence>
<comment type="caution">
    <text evidence="2">The sequence shown here is derived from an EMBL/GenBank/DDBJ whole genome shotgun (WGS) entry which is preliminary data.</text>
</comment>
<proteinExistence type="predicted"/>
<evidence type="ECO:0008006" key="4">
    <source>
        <dbReference type="Google" id="ProtNLM"/>
    </source>
</evidence>
<dbReference type="InterPro" id="IPR051678">
    <property type="entry name" value="AGP_Transferase"/>
</dbReference>